<organism evidence="2 3">
    <name type="scientific">Penicillium atrosanguineum</name>
    <dbReference type="NCBI Taxonomy" id="1132637"/>
    <lineage>
        <taxon>Eukaryota</taxon>
        <taxon>Fungi</taxon>
        <taxon>Dikarya</taxon>
        <taxon>Ascomycota</taxon>
        <taxon>Pezizomycotina</taxon>
        <taxon>Eurotiomycetes</taxon>
        <taxon>Eurotiomycetidae</taxon>
        <taxon>Eurotiales</taxon>
        <taxon>Aspergillaceae</taxon>
        <taxon>Penicillium</taxon>
    </lineage>
</organism>
<dbReference type="Gene3D" id="2.120.10.30">
    <property type="entry name" value="TolB, C-terminal domain"/>
    <property type="match status" value="1"/>
</dbReference>
<protein>
    <recommendedName>
        <fullName evidence="1">SMP-30/Gluconolactonase/LRE-like region domain-containing protein</fullName>
    </recommendedName>
</protein>
<proteinExistence type="predicted"/>
<gene>
    <name evidence="2" type="ORF">N7476_010776</name>
</gene>
<name>A0A9W9PLD1_9EURO</name>
<dbReference type="SUPFAM" id="SSF63829">
    <property type="entry name" value="Calcium-dependent phosphotriesterase"/>
    <property type="match status" value="1"/>
</dbReference>
<comment type="caution">
    <text evidence="2">The sequence shown here is derived from an EMBL/GenBank/DDBJ whole genome shotgun (WGS) entry which is preliminary data.</text>
</comment>
<dbReference type="InterPro" id="IPR013658">
    <property type="entry name" value="SGL"/>
</dbReference>
<dbReference type="Proteomes" id="UP001147746">
    <property type="component" value="Unassembled WGS sequence"/>
</dbReference>
<dbReference type="InterPro" id="IPR011042">
    <property type="entry name" value="6-blade_b-propeller_TolB-like"/>
</dbReference>
<evidence type="ECO:0000259" key="1">
    <source>
        <dbReference type="Pfam" id="PF08450"/>
    </source>
</evidence>
<dbReference type="AlphaFoldDB" id="A0A9W9PLD1"/>
<feature type="domain" description="SMP-30/Gluconolactonase/LRE-like region" evidence="1">
    <location>
        <begin position="4"/>
        <end position="57"/>
    </location>
</feature>
<evidence type="ECO:0000313" key="3">
    <source>
        <dbReference type="Proteomes" id="UP001147746"/>
    </source>
</evidence>
<accession>A0A9W9PLD1</accession>
<reference evidence="2" key="2">
    <citation type="journal article" date="2023" name="IMA Fungus">
        <title>Comparative genomic study of the Penicillium genus elucidates a diverse pangenome and 15 lateral gene transfer events.</title>
        <authorList>
            <person name="Petersen C."/>
            <person name="Sorensen T."/>
            <person name="Nielsen M.R."/>
            <person name="Sondergaard T.E."/>
            <person name="Sorensen J.L."/>
            <person name="Fitzpatrick D.A."/>
            <person name="Frisvad J.C."/>
            <person name="Nielsen K.L."/>
        </authorList>
    </citation>
    <scope>NUCLEOTIDE SEQUENCE</scope>
    <source>
        <strain evidence="2">IBT 21472</strain>
    </source>
</reference>
<dbReference type="Pfam" id="PF08450">
    <property type="entry name" value="SGL"/>
    <property type="match status" value="1"/>
</dbReference>
<keyword evidence="3" id="KW-1185">Reference proteome</keyword>
<dbReference type="OrthoDB" id="423498at2759"/>
<evidence type="ECO:0000313" key="2">
    <source>
        <dbReference type="EMBL" id="KAJ5299219.1"/>
    </source>
</evidence>
<dbReference type="EMBL" id="JAPZBO010000010">
    <property type="protein sequence ID" value="KAJ5299219.1"/>
    <property type="molecule type" value="Genomic_DNA"/>
</dbReference>
<reference evidence="2" key="1">
    <citation type="submission" date="2022-12" db="EMBL/GenBank/DDBJ databases">
        <authorList>
            <person name="Petersen C."/>
        </authorList>
    </citation>
    <scope>NUCLEOTIDE SEQUENCE</scope>
    <source>
        <strain evidence="2">IBT 21472</strain>
    </source>
</reference>
<sequence>MVGCMDADDGMWLSMLSYERFIRLDAQGNITHQIKVDGRATACTLDGEDGQTLFLVTNKVPSDESSFQAMANKRTKCTVSTAKVDIPRGAALP</sequence>